<dbReference type="SMART" id="SM01401">
    <property type="entry name" value="Sds3"/>
    <property type="match status" value="1"/>
</dbReference>
<organism evidence="7 8">
    <name type="scientific">Dissophora globulifera</name>
    <dbReference type="NCBI Taxonomy" id="979702"/>
    <lineage>
        <taxon>Eukaryota</taxon>
        <taxon>Fungi</taxon>
        <taxon>Fungi incertae sedis</taxon>
        <taxon>Mucoromycota</taxon>
        <taxon>Mortierellomycotina</taxon>
        <taxon>Mortierellomycetes</taxon>
        <taxon>Mortierellales</taxon>
        <taxon>Mortierellaceae</taxon>
        <taxon>Dissophora</taxon>
    </lineage>
</organism>
<feature type="compositionally biased region" description="Polar residues" evidence="6">
    <location>
        <begin position="25"/>
        <end position="35"/>
    </location>
</feature>
<feature type="region of interest" description="Disordered" evidence="6">
    <location>
        <begin position="323"/>
        <end position="355"/>
    </location>
</feature>
<dbReference type="EMBL" id="JAAAIP010000395">
    <property type="protein sequence ID" value="KAG0317983.1"/>
    <property type="molecule type" value="Genomic_DNA"/>
</dbReference>
<feature type="region of interest" description="Disordered" evidence="6">
    <location>
        <begin position="1"/>
        <end position="86"/>
    </location>
</feature>
<dbReference type="InterPro" id="IPR013907">
    <property type="entry name" value="Sds3"/>
</dbReference>
<evidence type="ECO:0000256" key="6">
    <source>
        <dbReference type="SAM" id="MobiDB-lite"/>
    </source>
</evidence>
<keyword evidence="8" id="KW-1185">Reference proteome</keyword>
<dbReference type="Proteomes" id="UP000738325">
    <property type="component" value="Unassembled WGS sequence"/>
</dbReference>
<dbReference type="Pfam" id="PF08598">
    <property type="entry name" value="Sds3"/>
    <property type="match status" value="1"/>
</dbReference>
<keyword evidence="4" id="KW-0804">Transcription</keyword>
<dbReference type="PANTHER" id="PTHR21964">
    <property type="entry name" value="BREAST CANCER METASTASIS-SUPPRESSOR 1"/>
    <property type="match status" value="1"/>
</dbReference>
<dbReference type="AlphaFoldDB" id="A0A9P6RG61"/>
<evidence type="ECO:0000313" key="8">
    <source>
        <dbReference type="Proteomes" id="UP000738325"/>
    </source>
</evidence>
<comment type="caution">
    <text evidence="7">The sequence shown here is derived from an EMBL/GenBank/DDBJ whole genome shotgun (WGS) entry which is preliminary data.</text>
</comment>
<reference evidence="7" key="1">
    <citation type="journal article" date="2020" name="Fungal Divers.">
        <title>Resolving the Mortierellaceae phylogeny through synthesis of multi-gene phylogenetics and phylogenomics.</title>
        <authorList>
            <person name="Vandepol N."/>
            <person name="Liber J."/>
            <person name="Desiro A."/>
            <person name="Na H."/>
            <person name="Kennedy M."/>
            <person name="Barry K."/>
            <person name="Grigoriev I.V."/>
            <person name="Miller A.N."/>
            <person name="O'Donnell K."/>
            <person name="Stajich J.E."/>
            <person name="Bonito G."/>
        </authorList>
    </citation>
    <scope>NUCLEOTIDE SEQUENCE</scope>
    <source>
        <strain evidence="7">REB-010B</strain>
    </source>
</reference>
<feature type="compositionally biased region" description="Polar residues" evidence="6">
    <location>
        <begin position="1"/>
        <end position="10"/>
    </location>
</feature>
<feature type="compositionally biased region" description="Polar residues" evidence="6">
    <location>
        <begin position="43"/>
        <end position="52"/>
    </location>
</feature>
<evidence type="ECO:0000256" key="4">
    <source>
        <dbReference type="ARBA" id="ARBA00023163"/>
    </source>
</evidence>
<keyword evidence="5" id="KW-0539">Nucleus</keyword>
<feature type="compositionally biased region" description="Low complexity" evidence="6">
    <location>
        <begin position="60"/>
        <end position="86"/>
    </location>
</feature>
<sequence length="390" mass="43103">MPSSSSTTEFKPSHSNSINTNNSTLKQTTATSATGRTPRGPNANVTTSTASGNKDRGHHPNSNYNNNNNHGNHSNSKHSSTSTIAASSAPALAGTGTGPNYYDAHSESDDSYAVGGGFISEMDEHDSAFDGAMEYDGEDGRSLLGDDFDASSDVAVDTPDGRKEKRSRDFQDRLLKLELEFEENKQTIFDYQMARYKEEMDAILNGRLSTINNQLAAYGSIAKGFTGFPLLLLGVHPDFHDQLQDLAETRDITIASARLYRDYQFECAQHAYELETELAEEEYMTEREGLREKMLAVIDSKRRALRDDKENLDISNDFALEPTSRANNTRRLRKRGQEMEAGAKNSKRKTNQPPMAKWLASDADALDDLSLIRKVFASGTTKKSGTVKKK</sequence>
<gene>
    <name evidence="7" type="ORF">BGZ99_005940</name>
</gene>
<dbReference type="OrthoDB" id="70376at2759"/>
<evidence type="ECO:0000256" key="1">
    <source>
        <dbReference type="ARBA" id="ARBA00004123"/>
    </source>
</evidence>
<comment type="subcellular location">
    <subcellularLocation>
        <location evidence="1">Nucleus</location>
    </subcellularLocation>
</comment>
<evidence type="ECO:0000256" key="3">
    <source>
        <dbReference type="ARBA" id="ARBA00023015"/>
    </source>
</evidence>
<evidence type="ECO:0000256" key="5">
    <source>
        <dbReference type="ARBA" id="ARBA00023242"/>
    </source>
</evidence>
<keyword evidence="2" id="KW-0678">Repressor</keyword>
<evidence type="ECO:0000313" key="7">
    <source>
        <dbReference type="EMBL" id="KAG0317983.1"/>
    </source>
</evidence>
<evidence type="ECO:0008006" key="9">
    <source>
        <dbReference type="Google" id="ProtNLM"/>
    </source>
</evidence>
<evidence type="ECO:0000256" key="2">
    <source>
        <dbReference type="ARBA" id="ARBA00022491"/>
    </source>
</evidence>
<name>A0A9P6RG61_9FUNG</name>
<keyword evidence="3" id="KW-0805">Transcription regulation</keyword>
<feature type="region of interest" description="Disordered" evidence="6">
    <location>
        <begin position="130"/>
        <end position="168"/>
    </location>
</feature>
<proteinExistence type="predicted"/>
<feature type="compositionally biased region" description="Low complexity" evidence="6">
    <location>
        <begin position="13"/>
        <end position="24"/>
    </location>
</feature>
<accession>A0A9P6RG61</accession>
<feature type="compositionally biased region" description="Basic and acidic residues" evidence="6">
    <location>
        <begin position="159"/>
        <end position="168"/>
    </location>
</feature>
<protein>
    <recommendedName>
        <fullName evidence="9">Sds3-like-domain-containing protein</fullName>
    </recommendedName>
</protein>
<dbReference type="GO" id="GO:0005654">
    <property type="term" value="C:nucleoplasm"/>
    <property type="evidence" value="ECO:0007669"/>
    <property type="project" value="UniProtKB-ARBA"/>
</dbReference>
<dbReference type="GO" id="GO:0010468">
    <property type="term" value="P:regulation of gene expression"/>
    <property type="evidence" value="ECO:0007669"/>
    <property type="project" value="UniProtKB-ARBA"/>
</dbReference>